<proteinExistence type="predicted"/>
<organism evidence="1 2">
    <name type="scientific">Streptococcus criceti HS-6</name>
    <dbReference type="NCBI Taxonomy" id="873449"/>
    <lineage>
        <taxon>Bacteria</taxon>
        <taxon>Bacillati</taxon>
        <taxon>Bacillota</taxon>
        <taxon>Bacilli</taxon>
        <taxon>Lactobacillales</taxon>
        <taxon>Streptococcaceae</taxon>
        <taxon>Streptococcus</taxon>
    </lineage>
</organism>
<sequence length="87" mass="9152">MNSILLDSNVYTDFKTVEGEELATISGGEVTTDTLKADVVGTIAGGVGTVATLECPPAAAIAGIGTVIMLHKTICDTMMYLYEKFVY</sequence>
<keyword evidence="2" id="KW-1185">Reference proteome</keyword>
<dbReference type="Proteomes" id="UP000004322">
    <property type="component" value="Unassembled WGS sequence"/>
</dbReference>
<comment type="caution">
    <text evidence="1">The sequence shown here is derived from an EMBL/GenBank/DDBJ whole genome shotgun (WGS) entry which is preliminary data.</text>
</comment>
<dbReference type="RefSeq" id="WP_004229476.1">
    <property type="nucleotide sequence ID" value="NZ_AEUV02000002.1"/>
</dbReference>
<protein>
    <submittedName>
        <fullName evidence="1">Uncharacterized protein</fullName>
    </submittedName>
</protein>
<evidence type="ECO:0000313" key="1">
    <source>
        <dbReference type="EMBL" id="EHI75240.1"/>
    </source>
</evidence>
<accession>G5JRV0</accession>
<dbReference type="EMBL" id="AEUV02000002">
    <property type="protein sequence ID" value="EHI75240.1"/>
    <property type="molecule type" value="Genomic_DNA"/>
</dbReference>
<gene>
    <name evidence="1" type="ORF">STRCR_0808</name>
</gene>
<name>G5JRV0_STRCG</name>
<evidence type="ECO:0000313" key="2">
    <source>
        <dbReference type="Proteomes" id="UP000004322"/>
    </source>
</evidence>
<dbReference type="AlphaFoldDB" id="G5JRV0"/>
<reference evidence="1" key="1">
    <citation type="submission" date="2011-07" db="EMBL/GenBank/DDBJ databases">
        <authorList>
            <person name="Stanhope M.J."/>
            <person name="Durkin A.S."/>
            <person name="Hostetler J."/>
            <person name="Kim M."/>
            <person name="Radune D."/>
            <person name="Singh I."/>
            <person name="Town C.D."/>
        </authorList>
    </citation>
    <scope>NUCLEOTIDE SEQUENCE [LARGE SCALE GENOMIC DNA]</scope>
    <source>
        <strain evidence="1">HS-6</strain>
    </source>
</reference>